<evidence type="ECO:0000313" key="6">
    <source>
        <dbReference type="Proteomes" id="UP000606274"/>
    </source>
</evidence>
<dbReference type="InterPro" id="IPR054294">
    <property type="entry name" value="DUF7030"/>
</dbReference>
<reference evidence="5" key="1">
    <citation type="submission" date="2020-08" db="EMBL/GenBank/DDBJ databases">
        <title>Chromosome-level assembly of Southern catfish (Silurus meridionalis) provides insights into visual adaptation to the nocturnal and benthic lifestyles.</title>
        <authorList>
            <person name="Zhang Y."/>
            <person name="Wang D."/>
            <person name="Peng Z."/>
        </authorList>
    </citation>
    <scope>NUCLEOTIDE SEQUENCE</scope>
    <source>
        <strain evidence="5">SWU-2019-XX</strain>
        <tissue evidence="5">Muscle</tissue>
    </source>
</reference>
<keyword evidence="6" id="KW-1185">Reference proteome</keyword>
<feature type="domain" description="DUF7030" evidence="4">
    <location>
        <begin position="2"/>
        <end position="62"/>
    </location>
</feature>
<feature type="domain" description="Lysine-specific demethylase 3A/B tudor" evidence="2">
    <location>
        <begin position="166"/>
        <end position="239"/>
    </location>
</feature>
<evidence type="ECO:0000259" key="2">
    <source>
        <dbReference type="Pfam" id="PF22987"/>
    </source>
</evidence>
<evidence type="ECO:0000259" key="3">
    <source>
        <dbReference type="Pfam" id="PF22988"/>
    </source>
</evidence>
<evidence type="ECO:0000256" key="1">
    <source>
        <dbReference type="SAM" id="MobiDB-lite"/>
    </source>
</evidence>
<dbReference type="AlphaFoldDB" id="A0A8T0BBA1"/>
<feature type="region of interest" description="Disordered" evidence="1">
    <location>
        <begin position="309"/>
        <end position="339"/>
    </location>
</feature>
<dbReference type="Pfam" id="PF22987">
    <property type="entry name" value="Tudor_KDM3B"/>
    <property type="match status" value="1"/>
</dbReference>
<dbReference type="Pfam" id="PF22989">
    <property type="entry name" value="DUF7030"/>
    <property type="match status" value="1"/>
</dbReference>
<feature type="domain" description="Lysine-specific demethylase 3B PWWP" evidence="3">
    <location>
        <begin position="72"/>
        <end position="164"/>
    </location>
</feature>
<gene>
    <name evidence="5" type="ORF">HF521_021426</name>
</gene>
<evidence type="ECO:0000313" key="5">
    <source>
        <dbReference type="EMBL" id="KAF7704354.1"/>
    </source>
</evidence>
<feature type="compositionally biased region" description="Basic residues" evidence="1">
    <location>
        <begin position="324"/>
        <end position="339"/>
    </location>
</feature>
<protein>
    <submittedName>
        <fullName evidence="5">Uncharacterized protein</fullName>
    </submittedName>
</protein>
<accession>A0A8T0BBA1</accession>
<comment type="caution">
    <text evidence="5">The sequence shown here is derived from an EMBL/GenBank/DDBJ whole genome shotgun (WGS) entry which is preliminary data.</text>
</comment>
<dbReference type="Pfam" id="PF22988">
    <property type="entry name" value="PWWP_KDM3B"/>
    <property type="match status" value="1"/>
</dbReference>
<dbReference type="Proteomes" id="UP000606274">
    <property type="component" value="Unassembled WGS sequence"/>
</dbReference>
<proteinExistence type="predicted"/>
<feature type="region of interest" description="Disordered" evidence="1">
    <location>
        <begin position="259"/>
        <end position="280"/>
    </location>
</feature>
<dbReference type="EMBL" id="JABFDY010000008">
    <property type="protein sequence ID" value="KAF7704354.1"/>
    <property type="molecule type" value="Genomic_DNA"/>
</dbReference>
<evidence type="ECO:0000259" key="4">
    <source>
        <dbReference type="Pfam" id="PF22989"/>
    </source>
</evidence>
<sequence>MELVGRRFLCVSGGEERELGGVARWGWKGGLIRAVSGSVHTDSAGVSVCVEWDGEPSAECKWRSLREEWEVFVLEHELVWAKRNSTSQENSSLQLALVFQPLIGQSCVGGVTVVEFLSDRELEFYTEREALRPYEGEVDGGNLLLRDLSSHEQLQAWLRHRQLQHILQLGHSSVKGLRVKVFQPDSKPQWLHGIVSHHEHNSRTMTVMSDQIAEPMSVDPVLVHVLVLDDISQLLLVEENSATNCKPHTNKISRISLNAGNRSRNTTETDKVCSSGPVQRKQRELCSENSNCSPTEDITNGMREECRADEARADSSKSRISLGQRKRRKPGTRKSRMKRTVGVLGSKGRKVTVTLISQSAVIRRATSWTPKVYRENLQRSQPSA</sequence>
<name>A0A8T0BBA1_SILME</name>
<dbReference type="InterPro" id="IPR054504">
    <property type="entry name" value="PWWP_KDM3B"/>
</dbReference>
<dbReference type="InterPro" id="IPR054503">
    <property type="entry name" value="KDM3AB_Tudor"/>
</dbReference>
<organism evidence="5 6">
    <name type="scientific">Silurus meridionalis</name>
    <name type="common">Southern catfish</name>
    <name type="synonym">Silurus soldatovi meridionalis</name>
    <dbReference type="NCBI Taxonomy" id="175797"/>
    <lineage>
        <taxon>Eukaryota</taxon>
        <taxon>Metazoa</taxon>
        <taxon>Chordata</taxon>
        <taxon>Craniata</taxon>
        <taxon>Vertebrata</taxon>
        <taxon>Euteleostomi</taxon>
        <taxon>Actinopterygii</taxon>
        <taxon>Neopterygii</taxon>
        <taxon>Teleostei</taxon>
        <taxon>Ostariophysi</taxon>
        <taxon>Siluriformes</taxon>
        <taxon>Siluridae</taxon>
        <taxon>Silurus</taxon>
    </lineage>
</organism>